<gene>
    <name evidence="2" type="ORF">JK364_51950</name>
</gene>
<name>A0ABS1Q8N4_9ACTN</name>
<feature type="compositionally biased region" description="Low complexity" evidence="1">
    <location>
        <begin position="1"/>
        <end position="14"/>
    </location>
</feature>
<accession>A0ABS1Q8N4</accession>
<dbReference type="RefSeq" id="WP_201858477.1">
    <property type="nucleotide sequence ID" value="NZ_JAERRG010000062.1"/>
</dbReference>
<feature type="region of interest" description="Disordered" evidence="1">
    <location>
        <begin position="1"/>
        <end position="20"/>
    </location>
</feature>
<comment type="caution">
    <text evidence="2">The sequence shown here is derived from an EMBL/GenBank/DDBJ whole genome shotgun (WGS) entry which is preliminary data.</text>
</comment>
<protein>
    <submittedName>
        <fullName evidence="2">Uncharacterized protein</fullName>
    </submittedName>
</protein>
<organism evidence="2 3">
    <name type="scientific">Streptomyces endocoffeicus</name>
    <dbReference type="NCBI Taxonomy" id="2898945"/>
    <lineage>
        <taxon>Bacteria</taxon>
        <taxon>Bacillati</taxon>
        <taxon>Actinomycetota</taxon>
        <taxon>Actinomycetes</taxon>
        <taxon>Kitasatosporales</taxon>
        <taxon>Streptomycetaceae</taxon>
        <taxon>Streptomyces</taxon>
    </lineage>
</organism>
<sequence length="64" mass="6624">MRTSATAATDTALDLPRDPNAVQGGDLTHLPDGAITLNLSLCTNWLGPPPWKHSGPSSSTTPIS</sequence>
<evidence type="ECO:0000313" key="3">
    <source>
        <dbReference type="Proteomes" id="UP000621510"/>
    </source>
</evidence>
<evidence type="ECO:0000256" key="1">
    <source>
        <dbReference type="SAM" id="MobiDB-lite"/>
    </source>
</evidence>
<dbReference type="EMBL" id="JAERRG010000062">
    <property type="protein sequence ID" value="MBL1120720.1"/>
    <property type="molecule type" value="Genomic_DNA"/>
</dbReference>
<evidence type="ECO:0000313" key="2">
    <source>
        <dbReference type="EMBL" id="MBL1120720.1"/>
    </source>
</evidence>
<proteinExistence type="predicted"/>
<keyword evidence="3" id="KW-1185">Reference proteome</keyword>
<reference evidence="2 3" key="1">
    <citation type="submission" date="2021-01" db="EMBL/GenBank/DDBJ databases">
        <title>WGS of actinomycetes isolated from Thailand.</title>
        <authorList>
            <person name="Thawai C."/>
        </authorList>
    </citation>
    <scope>NUCLEOTIDE SEQUENCE [LARGE SCALE GENOMIC DNA]</scope>
    <source>
        <strain evidence="2 3">CA3R110</strain>
    </source>
</reference>
<dbReference type="Proteomes" id="UP000621510">
    <property type="component" value="Unassembled WGS sequence"/>
</dbReference>